<dbReference type="EMBL" id="JAINDJ010000002">
    <property type="protein sequence ID" value="KAG9458222.1"/>
    <property type="molecule type" value="Genomic_DNA"/>
</dbReference>
<sequence length="230" mass="25381">MGSMGSEWRANADDDSPSCLIDSCCVGGGSESFSESGSHGEEVDISTSFSILGAKSGVAVYGFLLQCFAKTSKVWYSPFDFYGRKTKGFWIFGASIGRSLNYCKWHVPTGLTQLGWFFERHDFVSLERMRYVIYMEMNCCSSTSSSNLQAYLTGVQIVQHFGYQEGPEILDPSGVELTLHLHTQSRSTLLLKSYHFCSPIFAAFRANSPISSVSPPPFLSIPSAYSPPVF</sequence>
<organism evidence="1 2">
    <name type="scientific">Aristolochia fimbriata</name>
    <name type="common">White veined hardy Dutchman's pipe vine</name>
    <dbReference type="NCBI Taxonomy" id="158543"/>
    <lineage>
        <taxon>Eukaryota</taxon>
        <taxon>Viridiplantae</taxon>
        <taxon>Streptophyta</taxon>
        <taxon>Embryophyta</taxon>
        <taxon>Tracheophyta</taxon>
        <taxon>Spermatophyta</taxon>
        <taxon>Magnoliopsida</taxon>
        <taxon>Magnoliidae</taxon>
        <taxon>Piperales</taxon>
        <taxon>Aristolochiaceae</taxon>
        <taxon>Aristolochia</taxon>
    </lineage>
</organism>
<dbReference type="Proteomes" id="UP000825729">
    <property type="component" value="Unassembled WGS sequence"/>
</dbReference>
<comment type="caution">
    <text evidence="1">The sequence shown here is derived from an EMBL/GenBank/DDBJ whole genome shotgun (WGS) entry which is preliminary data.</text>
</comment>
<keyword evidence="2" id="KW-1185">Reference proteome</keyword>
<accession>A0AAV7FEP5</accession>
<proteinExistence type="predicted"/>
<gene>
    <name evidence="1" type="ORF">H6P81_002730</name>
</gene>
<reference evidence="1 2" key="1">
    <citation type="submission" date="2021-07" db="EMBL/GenBank/DDBJ databases">
        <title>The Aristolochia fimbriata genome: insights into angiosperm evolution, floral development and chemical biosynthesis.</title>
        <authorList>
            <person name="Jiao Y."/>
        </authorList>
    </citation>
    <scope>NUCLEOTIDE SEQUENCE [LARGE SCALE GENOMIC DNA]</scope>
    <source>
        <strain evidence="1">IBCAS-2021</strain>
        <tissue evidence="1">Leaf</tissue>
    </source>
</reference>
<evidence type="ECO:0000313" key="1">
    <source>
        <dbReference type="EMBL" id="KAG9458222.1"/>
    </source>
</evidence>
<name>A0AAV7FEP5_ARIFI</name>
<protein>
    <submittedName>
        <fullName evidence="1">Uncharacterized protein</fullName>
    </submittedName>
</protein>
<dbReference type="AlphaFoldDB" id="A0AAV7FEP5"/>
<evidence type="ECO:0000313" key="2">
    <source>
        <dbReference type="Proteomes" id="UP000825729"/>
    </source>
</evidence>